<organism evidence="1 2">
    <name type="scientific">Glossina austeni</name>
    <name type="common">Savannah tsetse fly</name>
    <dbReference type="NCBI Taxonomy" id="7395"/>
    <lineage>
        <taxon>Eukaryota</taxon>
        <taxon>Metazoa</taxon>
        <taxon>Ecdysozoa</taxon>
        <taxon>Arthropoda</taxon>
        <taxon>Hexapoda</taxon>
        <taxon>Insecta</taxon>
        <taxon>Pterygota</taxon>
        <taxon>Neoptera</taxon>
        <taxon>Endopterygota</taxon>
        <taxon>Diptera</taxon>
        <taxon>Brachycera</taxon>
        <taxon>Muscomorpha</taxon>
        <taxon>Hippoboscoidea</taxon>
        <taxon>Glossinidae</taxon>
        <taxon>Glossina</taxon>
    </lineage>
</organism>
<accession>A0A1A9UFH9</accession>
<keyword evidence="2" id="KW-1185">Reference proteome</keyword>
<reference evidence="1" key="1">
    <citation type="submission" date="2020-05" db="UniProtKB">
        <authorList>
            <consortium name="EnsemblMetazoa"/>
        </authorList>
    </citation>
    <scope>IDENTIFICATION</scope>
    <source>
        <strain evidence="1">TTRI</strain>
    </source>
</reference>
<protein>
    <submittedName>
        <fullName evidence="1">Uncharacterized protein</fullName>
    </submittedName>
</protein>
<sequence>MTRRESIHTHYCHIQVSTHALRKLPPHPINMARVDELPELVIGRLCCSPCIVDVTSQKFWILVFATIVAITARSSTKMLSLTRVYEQLVVTFYDIFEKFLLNDIYFSKSPALLPSVPTCCCSSTVLVATNLRRSDRALLALMLIDQ</sequence>
<name>A0A1A9UFH9_GLOAU</name>
<dbReference type="VEuPathDB" id="VectorBase:GAUT003215"/>
<evidence type="ECO:0000313" key="2">
    <source>
        <dbReference type="Proteomes" id="UP000078200"/>
    </source>
</evidence>
<dbReference type="AlphaFoldDB" id="A0A1A9UFH9"/>
<evidence type="ECO:0000313" key="1">
    <source>
        <dbReference type="EnsemblMetazoa" id="GAUT003215-PA"/>
    </source>
</evidence>
<dbReference type="Proteomes" id="UP000078200">
    <property type="component" value="Unassembled WGS sequence"/>
</dbReference>
<dbReference type="EnsemblMetazoa" id="GAUT003215-RA">
    <property type="protein sequence ID" value="GAUT003215-PA"/>
    <property type="gene ID" value="GAUT003215"/>
</dbReference>
<proteinExistence type="predicted"/>